<proteinExistence type="predicted"/>
<dbReference type="EMBL" id="ADBJ01000015">
    <property type="protein sequence ID" value="EFA83395.1"/>
    <property type="molecule type" value="Genomic_DNA"/>
</dbReference>
<protein>
    <submittedName>
        <fullName evidence="1">Uncharacterized protein</fullName>
    </submittedName>
</protein>
<dbReference type="RefSeq" id="XP_020435512.1">
    <property type="nucleotide sequence ID" value="XM_020574470.1"/>
</dbReference>
<name>D3B530_HETP5</name>
<dbReference type="GeneID" id="31359027"/>
<dbReference type="InParanoid" id="D3B530"/>
<accession>D3B530</accession>
<keyword evidence="2" id="KW-1185">Reference proteome</keyword>
<comment type="caution">
    <text evidence="1">The sequence shown here is derived from an EMBL/GenBank/DDBJ whole genome shotgun (WGS) entry which is preliminary data.</text>
</comment>
<dbReference type="Proteomes" id="UP000001396">
    <property type="component" value="Unassembled WGS sequence"/>
</dbReference>
<gene>
    <name evidence="1" type="ORF">PPL_03540</name>
</gene>
<dbReference type="AlphaFoldDB" id="D3B530"/>
<reference evidence="1 2" key="1">
    <citation type="journal article" date="2011" name="Genome Res.">
        <title>Phylogeny-wide analysis of social amoeba genomes highlights ancient origins for complex intercellular communication.</title>
        <authorList>
            <person name="Heidel A.J."/>
            <person name="Lawal H.M."/>
            <person name="Felder M."/>
            <person name="Schilde C."/>
            <person name="Helps N.R."/>
            <person name="Tunggal B."/>
            <person name="Rivero F."/>
            <person name="John U."/>
            <person name="Schleicher M."/>
            <person name="Eichinger L."/>
            <person name="Platzer M."/>
            <person name="Noegel A.A."/>
            <person name="Schaap P."/>
            <person name="Gloeckner G."/>
        </authorList>
    </citation>
    <scope>NUCLEOTIDE SEQUENCE [LARGE SCALE GENOMIC DNA]</scope>
    <source>
        <strain evidence="2">ATCC 26659 / Pp 5 / PN500</strain>
    </source>
</reference>
<evidence type="ECO:0000313" key="2">
    <source>
        <dbReference type="Proteomes" id="UP000001396"/>
    </source>
</evidence>
<organism evidence="1 2">
    <name type="scientific">Heterostelium pallidum (strain ATCC 26659 / Pp 5 / PN500)</name>
    <name type="common">Cellular slime mold</name>
    <name type="synonym">Polysphondylium pallidum</name>
    <dbReference type="NCBI Taxonomy" id="670386"/>
    <lineage>
        <taxon>Eukaryota</taxon>
        <taxon>Amoebozoa</taxon>
        <taxon>Evosea</taxon>
        <taxon>Eumycetozoa</taxon>
        <taxon>Dictyostelia</taxon>
        <taxon>Acytosteliales</taxon>
        <taxon>Acytosteliaceae</taxon>
        <taxon>Heterostelium</taxon>
    </lineage>
</organism>
<sequence>MIFVNCPKGKLKLIFFCKSLTSKHQFVMQAENMVLRDAVQAKCPNRLDLLEYICGGNDGGSNAIKIEKKVYEAFISRFYSSYCQSSLEPYF</sequence>
<evidence type="ECO:0000313" key="1">
    <source>
        <dbReference type="EMBL" id="EFA83395.1"/>
    </source>
</evidence>